<evidence type="ECO:0000313" key="2">
    <source>
        <dbReference type="EMBL" id="GAA2073221.1"/>
    </source>
</evidence>
<feature type="transmembrane region" description="Helical" evidence="1">
    <location>
        <begin position="12"/>
        <end position="37"/>
    </location>
</feature>
<keyword evidence="1" id="KW-0812">Transmembrane</keyword>
<proteinExistence type="predicted"/>
<sequence>MWQAEAVRLINPLWYLAALTIALGGQVVGTAVAASSWDAVRDAPLVNVSEPVDATGTSVAVFTDLPQPDRDIRCVVTETADDADGEPVDVPEAPLDLTAVSDSTTWHLVGFLLDAPDAQVRVACAAQDGAGDSASYAASTPDGVGERANLGNGIGWLATLAGIVLAIYVFTSRRRHRKESRS</sequence>
<reference evidence="2 3" key="1">
    <citation type="journal article" date="2019" name="Int. J. Syst. Evol. Microbiol.">
        <title>The Global Catalogue of Microorganisms (GCM) 10K type strain sequencing project: providing services to taxonomists for standard genome sequencing and annotation.</title>
        <authorList>
            <consortium name="The Broad Institute Genomics Platform"/>
            <consortium name="The Broad Institute Genome Sequencing Center for Infectious Disease"/>
            <person name="Wu L."/>
            <person name="Ma J."/>
        </authorList>
    </citation>
    <scope>NUCLEOTIDE SEQUENCE [LARGE SCALE GENOMIC DNA]</scope>
    <source>
        <strain evidence="2 3">JCM 15749</strain>
    </source>
</reference>
<comment type="caution">
    <text evidence="2">The sequence shown here is derived from an EMBL/GenBank/DDBJ whole genome shotgun (WGS) entry which is preliminary data.</text>
</comment>
<feature type="transmembrane region" description="Helical" evidence="1">
    <location>
        <begin position="153"/>
        <end position="171"/>
    </location>
</feature>
<keyword evidence="1" id="KW-1133">Transmembrane helix</keyword>
<keyword evidence="1" id="KW-0472">Membrane</keyword>
<accession>A0ABN2VWG1</accession>
<evidence type="ECO:0000313" key="3">
    <source>
        <dbReference type="Proteomes" id="UP001501480"/>
    </source>
</evidence>
<evidence type="ECO:0000256" key="1">
    <source>
        <dbReference type="SAM" id="Phobius"/>
    </source>
</evidence>
<gene>
    <name evidence="2" type="ORF">GCM10009821_09360</name>
</gene>
<dbReference type="EMBL" id="BAAAPY010000002">
    <property type="protein sequence ID" value="GAA2073221.1"/>
    <property type="molecule type" value="Genomic_DNA"/>
</dbReference>
<dbReference type="Proteomes" id="UP001501480">
    <property type="component" value="Unassembled WGS sequence"/>
</dbReference>
<protein>
    <submittedName>
        <fullName evidence="2">Uncharacterized protein</fullName>
    </submittedName>
</protein>
<keyword evidence="3" id="KW-1185">Reference proteome</keyword>
<name>A0ABN2VWG1_9ACTN</name>
<organism evidence="2 3">
    <name type="scientific">Aeromicrobium halocynthiae</name>
    <dbReference type="NCBI Taxonomy" id="560557"/>
    <lineage>
        <taxon>Bacteria</taxon>
        <taxon>Bacillati</taxon>
        <taxon>Actinomycetota</taxon>
        <taxon>Actinomycetes</taxon>
        <taxon>Propionibacteriales</taxon>
        <taxon>Nocardioidaceae</taxon>
        <taxon>Aeromicrobium</taxon>
    </lineage>
</organism>